<name>A0A1I1R2B3_9FLAO</name>
<feature type="transmembrane region" description="Helical" evidence="1">
    <location>
        <begin position="72"/>
        <end position="88"/>
    </location>
</feature>
<reference evidence="3" key="1">
    <citation type="submission" date="2016-10" db="EMBL/GenBank/DDBJ databases">
        <authorList>
            <person name="Varghese N."/>
            <person name="Submissions S."/>
        </authorList>
    </citation>
    <scope>NUCLEOTIDE SEQUENCE [LARGE SCALE GENOMIC DNA]</scope>
    <source>
        <strain evidence="3">CGMCC 1.10370</strain>
    </source>
</reference>
<evidence type="ECO:0000313" key="3">
    <source>
        <dbReference type="Proteomes" id="UP000199672"/>
    </source>
</evidence>
<organism evidence="2 3">
    <name type="scientific">Flavobacterium phragmitis</name>
    <dbReference type="NCBI Taxonomy" id="739143"/>
    <lineage>
        <taxon>Bacteria</taxon>
        <taxon>Pseudomonadati</taxon>
        <taxon>Bacteroidota</taxon>
        <taxon>Flavobacteriia</taxon>
        <taxon>Flavobacteriales</taxon>
        <taxon>Flavobacteriaceae</taxon>
        <taxon>Flavobacterium</taxon>
    </lineage>
</organism>
<dbReference type="STRING" id="739143.SAMN05216297_10674"/>
<dbReference type="AlphaFoldDB" id="A0A1I1R2B3"/>
<keyword evidence="1" id="KW-1133">Transmembrane helix</keyword>
<sequence length="117" mass="12684">MILIIKCSCIAGVSLSYKNLNIMTLYQTTFDIFNRNYMGSAAMAVIGQSCLGGAAAMYVLANGTSIPQMIQLGIIVLACVFANTSILAQMKHKVVFNLIALSTFISILFILLNCFVF</sequence>
<evidence type="ECO:0000256" key="1">
    <source>
        <dbReference type="SAM" id="Phobius"/>
    </source>
</evidence>
<keyword evidence="1" id="KW-0812">Transmembrane</keyword>
<feature type="transmembrane region" description="Helical" evidence="1">
    <location>
        <begin position="94"/>
        <end position="116"/>
    </location>
</feature>
<keyword evidence="1" id="KW-0472">Membrane</keyword>
<protein>
    <submittedName>
        <fullName evidence="2">Uncharacterized protein</fullName>
    </submittedName>
</protein>
<feature type="transmembrane region" description="Helical" evidence="1">
    <location>
        <begin position="40"/>
        <end position="60"/>
    </location>
</feature>
<dbReference type="EMBL" id="FOMH01000006">
    <property type="protein sequence ID" value="SFD25673.1"/>
    <property type="molecule type" value="Genomic_DNA"/>
</dbReference>
<gene>
    <name evidence="2" type="ORF">SAMN05216297_10674</name>
</gene>
<evidence type="ECO:0000313" key="2">
    <source>
        <dbReference type="EMBL" id="SFD25673.1"/>
    </source>
</evidence>
<accession>A0A1I1R2B3</accession>
<proteinExistence type="predicted"/>
<keyword evidence="3" id="KW-1185">Reference proteome</keyword>
<dbReference type="Proteomes" id="UP000199672">
    <property type="component" value="Unassembled WGS sequence"/>
</dbReference>